<organism evidence="2 3">
    <name type="scientific">Paraburkholderia megapolitana</name>
    <dbReference type="NCBI Taxonomy" id="420953"/>
    <lineage>
        <taxon>Bacteria</taxon>
        <taxon>Pseudomonadati</taxon>
        <taxon>Pseudomonadota</taxon>
        <taxon>Betaproteobacteria</taxon>
        <taxon>Burkholderiales</taxon>
        <taxon>Burkholderiaceae</taxon>
        <taxon>Paraburkholderia</taxon>
    </lineage>
</organism>
<dbReference type="RefSeq" id="WP_091020597.1">
    <property type="nucleotide sequence ID" value="NZ_CP041743.1"/>
</dbReference>
<dbReference type="OrthoDB" id="9765721at2"/>
<name>A0A1I3WC05_9BURK</name>
<dbReference type="EMBL" id="FOQU01000018">
    <property type="protein sequence ID" value="SFK05194.1"/>
    <property type="molecule type" value="Genomic_DNA"/>
</dbReference>
<feature type="transmembrane region" description="Helical" evidence="1">
    <location>
        <begin position="245"/>
        <end position="269"/>
    </location>
</feature>
<keyword evidence="1" id="KW-0472">Membrane</keyword>
<feature type="transmembrane region" description="Helical" evidence="1">
    <location>
        <begin position="20"/>
        <end position="41"/>
    </location>
</feature>
<keyword evidence="1" id="KW-1133">Transmembrane helix</keyword>
<dbReference type="Proteomes" id="UP000199548">
    <property type="component" value="Unassembled WGS sequence"/>
</dbReference>
<reference evidence="2 3" key="1">
    <citation type="submission" date="2016-10" db="EMBL/GenBank/DDBJ databases">
        <authorList>
            <person name="de Groot N.N."/>
        </authorList>
    </citation>
    <scope>NUCLEOTIDE SEQUENCE [LARGE SCALE GENOMIC DNA]</scope>
    <source>
        <strain evidence="2 3">LMG 23650</strain>
    </source>
</reference>
<keyword evidence="3" id="KW-1185">Reference proteome</keyword>
<gene>
    <name evidence="2" type="ORF">SAMN05192543_1185</name>
</gene>
<proteinExistence type="predicted"/>
<feature type="transmembrane region" description="Helical" evidence="1">
    <location>
        <begin position="204"/>
        <end position="233"/>
    </location>
</feature>
<accession>A0A1I3WC05</accession>
<evidence type="ECO:0000313" key="2">
    <source>
        <dbReference type="EMBL" id="SFK05194.1"/>
    </source>
</evidence>
<keyword evidence="1" id="KW-0812">Transmembrane</keyword>
<protein>
    <submittedName>
        <fullName evidence="2">Uncharacterized membrane protein YjgN, DUF898 family</fullName>
    </submittedName>
</protein>
<feature type="transmembrane region" description="Helical" evidence="1">
    <location>
        <begin position="296"/>
        <end position="319"/>
    </location>
</feature>
<feature type="transmembrane region" description="Helical" evidence="1">
    <location>
        <begin position="102"/>
        <end position="125"/>
    </location>
</feature>
<feature type="transmembrane region" description="Helical" evidence="1">
    <location>
        <begin position="151"/>
        <end position="170"/>
    </location>
</feature>
<dbReference type="AlphaFoldDB" id="A0A1I3WC05"/>
<dbReference type="InterPro" id="IPR010295">
    <property type="entry name" value="DUF898"/>
</dbReference>
<sequence length="365" mass="39832">MDQNAGQRPLLTYDGNIGELYGIFIKNLLLTIVTVGIYRFWATTALRRYVWSRMRFQDERFEYTGTGGELFKGFLLAMGILIGSMIVAFGLSAILSKLTGSAALGMLPIIVLYAAIGVFAAGAYFSAQRYRLSRTVWCGIRGGMTGSMMRYGVQALLYGLLCIVTLFQAVPWVTVRLAERRINASSFGSEPFRFQGQAGPLYKAFLLSFLGIVVWGVVVGILFLGPAISLFFAQLGGEHHVPTKVFVAFFSFYVLFIVGALLMRCYYIAKVSQHIVGNTTLGTQLRFGTSITGRRLLVIVISNLAIVVFTLGLGFPIALNRVMHFIADTLLVEGKVDPQSLGQSNVAAPRTGEGALNLLDHGGGF</sequence>
<dbReference type="Pfam" id="PF05987">
    <property type="entry name" value="DUF898"/>
    <property type="match status" value="1"/>
</dbReference>
<evidence type="ECO:0000313" key="3">
    <source>
        <dbReference type="Proteomes" id="UP000199548"/>
    </source>
</evidence>
<dbReference type="STRING" id="420953.SAMN05192543_1185"/>
<feature type="transmembrane region" description="Helical" evidence="1">
    <location>
        <begin position="74"/>
        <end position="96"/>
    </location>
</feature>
<evidence type="ECO:0000256" key="1">
    <source>
        <dbReference type="SAM" id="Phobius"/>
    </source>
</evidence>